<reference evidence="12" key="1">
    <citation type="submission" date="2016-12" db="EMBL/GenBank/DDBJ databases">
        <title>Draft Genome Sequences od Carboxydothermus pertinax and islandicus, Hydrogenogenic Carboxydotrophic Bacteria.</title>
        <authorList>
            <person name="Fukuyama Y."/>
            <person name="Ohmae K."/>
            <person name="Yoneda Y."/>
            <person name="Yoshida T."/>
            <person name="Sako Y."/>
        </authorList>
    </citation>
    <scope>NUCLEOTIDE SEQUENCE [LARGE SCALE GENOMIC DNA]</scope>
    <source>
        <strain evidence="12">Ug1</strain>
    </source>
</reference>
<evidence type="ECO:0000259" key="10">
    <source>
        <dbReference type="Pfam" id="PF00535"/>
    </source>
</evidence>
<evidence type="ECO:0000256" key="9">
    <source>
        <dbReference type="ARBA" id="ARBA00048997"/>
    </source>
</evidence>
<evidence type="ECO:0000313" key="12">
    <source>
        <dbReference type="Proteomes" id="UP000187485"/>
    </source>
</evidence>
<keyword evidence="4 11" id="KW-0808">Transferase</keyword>
<comment type="similarity">
    <text evidence="2">Belongs to the glycosyltransferase 2 family.</text>
</comment>
<comment type="cofactor">
    <cofactor evidence="1">
        <name>Mg(2+)</name>
        <dbReference type="ChEBI" id="CHEBI:18420"/>
    </cofactor>
</comment>
<dbReference type="InterPro" id="IPR001173">
    <property type="entry name" value="Glyco_trans_2-like"/>
</dbReference>
<keyword evidence="5" id="KW-0460">Magnesium</keyword>
<comment type="caution">
    <text evidence="11">The sequence shown here is derived from an EMBL/GenBank/DDBJ whole genome shotgun (WGS) entry which is preliminary data.</text>
</comment>
<dbReference type="PANTHER" id="PTHR48090">
    <property type="entry name" value="UNDECAPRENYL-PHOSPHATE 4-DEOXY-4-FORMAMIDO-L-ARABINOSE TRANSFERASE-RELATED"/>
    <property type="match status" value="1"/>
</dbReference>
<accession>A0A1L8CTV1</accession>
<evidence type="ECO:0000256" key="6">
    <source>
        <dbReference type="ARBA" id="ARBA00039022"/>
    </source>
</evidence>
<comment type="catalytic activity">
    <reaction evidence="8">
        <text>(2R)-3-phosphoglycerate + UDP-alpha-D-glucose = (2R)-2-O-(alpha-D-glucopyranosyl)-3-phospho-glycerate + UDP + H(+)</text>
        <dbReference type="Rhea" id="RHEA:31319"/>
        <dbReference type="ChEBI" id="CHEBI:15378"/>
        <dbReference type="ChEBI" id="CHEBI:58223"/>
        <dbReference type="ChEBI" id="CHEBI:58272"/>
        <dbReference type="ChEBI" id="CHEBI:58885"/>
        <dbReference type="ChEBI" id="CHEBI:62600"/>
        <dbReference type="EC" id="2.4.1.266"/>
    </reaction>
    <physiologicalReaction direction="left-to-right" evidence="8">
        <dbReference type="Rhea" id="RHEA:31320"/>
    </physiologicalReaction>
</comment>
<evidence type="ECO:0000256" key="3">
    <source>
        <dbReference type="ARBA" id="ARBA00022676"/>
    </source>
</evidence>
<dbReference type="PANTHER" id="PTHR48090:SF10">
    <property type="entry name" value="GLUCOSYL-3-PHOSPHOGLYCERATE SYNTHASE"/>
    <property type="match status" value="1"/>
</dbReference>
<name>A0A1L8CTV1_9THEO</name>
<dbReference type="Proteomes" id="UP000187485">
    <property type="component" value="Unassembled WGS sequence"/>
</dbReference>
<dbReference type="STRING" id="870242.cpu_08580"/>
<protein>
    <recommendedName>
        <fullName evidence="7">Glucosyl-3-phosphoglycerate synthase</fullName>
        <ecNumber evidence="6">2.4.1.266</ecNumber>
    </recommendedName>
</protein>
<dbReference type="OrthoDB" id="9810303at2"/>
<evidence type="ECO:0000256" key="8">
    <source>
        <dbReference type="ARBA" id="ARBA00048689"/>
    </source>
</evidence>
<evidence type="ECO:0000256" key="7">
    <source>
        <dbReference type="ARBA" id="ARBA00040894"/>
    </source>
</evidence>
<dbReference type="GO" id="GO:0016757">
    <property type="term" value="F:glycosyltransferase activity"/>
    <property type="evidence" value="ECO:0007669"/>
    <property type="project" value="UniProtKB-KW"/>
</dbReference>
<dbReference type="SUPFAM" id="SSF53448">
    <property type="entry name" value="Nucleotide-diphospho-sugar transferases"/>
    <property type="match status" value="1"/>
</dbReference>
<organism evidence="11 12">
    <name type="scientific">Carboxydothermus pertinax</name>
    <dbReference type="NCBI Taxonomy" id="870242"/>
    <lineage>
        <taxon>Bacteria</taxon>
        <taxon>Bacillati</taxon>
        <taxon>Bacillota</taxon>
        <taxon>Clostridia</taxon>
        <taxon>Thermoanaerobacterales</taxon>
        <taxon>Thermoanaerobacteraceae</taxon>
        <taxon>Carboxydothermus</taxon>
    </lineage>
</organism>
<evidence type="ECO:0000256" key="4">
    <source>
        <dbReference type="ARBA" id="ARBA00022679"/>
    </source>
</evidence>
<keyword evidence="3" id="KW-0328">Glycosyltransferase</keyword>
<dbReference type="CDD" id="cd04179">
    <property type="entry name" value="DPM_DPG-synthase_like"/>
    <property type="match status" value="1"/>
</dbReference>
<dbReference type="EC" id="2.4.1.266" evidence="6"/>
<evidence type="ECO:0000256" key="2">
    <source>
        <dbReference type="ARBA" id="ARBA00006739"/>
    </source>
</evidence>
<proteinExistence type="inferred from homology"/>
<comment type="catalytic activity">
    <reaction evidence="9">
        <text>an NDP-alpha-D-glucose + (2R)-3-phosphoglycerate = (2R)-2-O-(alpha-D-glucopyranosyl)-3-phospho-glycerate + a ribonucleoside 5'-diphosphate + H(+)</text>
        <dbReference type="Rhea" id="RHEA:47244"/>
        <dbReference type="ChEBI" id="CHEBI:15378"/>
        <dbReference type="ChEBI" id="CHEBI:57930"/>
        <dbReference type="ChEBI" id="CHEBI:58272"/>
        <dbReference type="ChEBI" id="CHEBI:62600"/>
        <dbReference type="ChEBI" id="CHEBI:76533"/>
        <dbReference type="EC" id="2.4.1.266"/>
    </reaction>
    <physiologicalReaction direction="left-to-right" evidence="9">
        <dbReference type="Rhea" id="RHEA:47245"/>
    </physiologicalReaction>
</comment>
<sequence length="225" mass="24729">MEKKVSVIIPAFNEEERIGETVRASFKIPGVKEVLVVDDGSTDNTYQEAAKAGARVIKLTQNRGKGKAIEAGAQEFTGDFVVLLDGDLGSSAAWAEKLLNPLLSGEADMVIARFGKARKKGGVGLVKKLTRWGLKLFTGQVIDAVLSGQRAFTRESFLALLPLSPGYALEFGMTVDALKKGYRIVEVPVEMTHRETGRDLKGFLHRGKQFRDILKEIFKRKFTGE</sequence>
<dbReference type="Pfam" id="PF00535">
    <property type="entry name" value="Glycos_transf_2"/>
    <property type="match status" value="1"/>
</dbReference>
<feature type="domain" description="Glycosyltransferase 2-like" evidence="10">
    <location>
        <begin position="6"/>
        <end position="122"/>
    </location>
</feature>
<dbReference type="EMBL" id="BDJK01000011">
    <property type="protein sequence ID" value="GAV22348.1"/>
    <property type="molecule type" value="Genomic_DNA"/>
</dbReference>
<dbReference type="InterPro" id="IPR050256">
    <property type="entry name" value="Glycosyltransferase_2"/>
</dbReference>
<dbReference type="AlphaFoldDB" id="A0A1L8CTV1"/>
<evidence type="ECO:0000256" key="5">
    <source>
        <dbReference type="ARBA" id="ARBA00022842"/>
    </source>
</evidence>
<evidence type="ECO:0000313" key="11">
    <source>
        <dbReference type="EMBL" id="GAV22348.1"/>
    </source>
</evidence>
<dbReference type="RefSeq" id="WP_075858830.1">
    <property type="nucleotide sequence ID" value="NZ_BDJK01000011.1"/>
</dbReference>
<dbReference type="Gene3D" id="3.90.550.10">
    <property type="entry name" value="Spore Coat Polysaccharide Biosynthesis Protein SpsA, Chain A"/>
    <property type="match status" value="1"/>
</dbReference>
<evidence type="ECO:0000256" key="1">
    <source>
        <dbReference type="ARBA" id="ARBA00001946"/>
    </source>
</evidence>
<gene>
    <name evidence="11" type="ORF">cpu_08580</name>
</gene>
<keyword evidence="12" id="KW-1185">Reference proteome</keyword>
<dbReference type="InterPro" id="IPR029044">
    <property type="entry name" value="Nucleotide-diphossugar_trans"/>
</dbReference>